<accession>A0A974WIK0</accession>
<keyword evidence="3" id="KW-1185">Reference proteome</keyword>
<dbReference type="PANTHER" id="PTHR33608">
    <property type="entry name" value="BLL2464 PROTEIN"/>
    <property type="match status" value="1"/>
</dbReference>
<dbReference type="Pfam" id="PF01882">
    <property type="entry name" value="DUF58"/>
    <property type="match status" value="1"/>
</dbReference>
<feature type="domain" description="DUF58" evidence="1">
    <location>
        <begin position="40"/>
        <end position="252"/>
    </location>
</feature>
<dbReference type="SUPFAM" id="SSF53300">
    <property type="entry name" value="vWA-like"/>
    <property type="match status" value="1"/>
</dbReference>
<organism evidence="2 3">
    <name type="scientific">Fulvivirga lutea</name>
    <dbReference type="NCBI Taxonomy" id="2810512"/>
    <lineage>
        <taxon>Bacteria</taxon>
        <taxon>Pseudomonadati</taxon>
        <taxon>Bacteroidota</taxon>
        <taxon>Cytophagia</taxon>
        <taxon>Cytophagales</taxon>
        <taxon>Fulvivirgaceae</taxon>
        <taxon>Fulvivirga</taxon>
    </lineage>
</organism>
<dbReference type="Proteomes" id="UP000662783">
    <property type="component" value="Chromosome"/>
</dbReference>
<name>A0A974WIK0_9BACT</name>
<dbReference type="AlphaFoldDB" id="A0A974WIK0"/>
<dbReference type="InterPro" id="IPR036465">
    <property type="entry name" value="vWFA_dom_sf"/>
</dbReference>
<sequence>MKNLLNKLRKYEIQIRKAINSQMQGDFHSIFKGSGLEFDDVRAYQYGDDVRTIDWNVSAKGHGAFVKTFKEEKEQTVFFILDVSGSQEIGTEGKQKVDIGKEVCGVLALAAAKEGSQVGLVCFSDQKESYIKPAKGPKQAYEIIHELVELKPKSAKTDLSKATLFSLNTLKRRSVMIFISDFIDEGYFHNLKGMAKKHDLVAIRITDKRETNLPKLGIVPVFDKESKKTVWVNTSFGNFRSNVQTNYAKSEEELVKFSKKHQINYVSIDTDEDYVPKLLKLFKVRNKSLKSV</sequence>
<gene>
    <name evidence="2" type="ORF">JR347_08390</name>
</gene>
<dbReference type="InterPro" id="IPR002881">
    <property type="entry name" value="DUF58"/>
</dbReference>
<evidence type="ECO:0000313" key="2">
    <source>
        <dbReference type="EMBL" id="QSE99091.1"/>
    </source>
</evidence>
<dbReference type="EMBL" id="CP070608">
    <property type="protein sequence ID" value="QSE99091.1"/>
    <property type="molecule type" value="Genomic_DNA"/>
</dbReference>
<proteinExistence type="predicted"/>
<evidence type="ECO:0000313" key="3">
    <source>
        <dbReference type="Proteomes" id="UP000662783"/>
    </source>
</evidence>
<reference evidence="2" key="1">
    <citation type="submission" date="2021-02" db="EMBL/GenBank/DDBJ databases">
        <title>Fulvivirga sp. S481 isolated from sea water.</title>
        <authorList>
            <person name="Bae S.S."/>
            <person name="Baek K."/>
        </authorList>
    </citation>
    <scope>NUCLEOTIDE SEQUENCE</scope>
    <source>
        <strain evidence="2">S481</strain>
    </source>
</reference>
<dbReference type="PANTHER" id="PTHR33608:SF6">
    <property type="entry name" value="BLL2464 PROTEIN"/>
    <property type="match status" value="1"/>
</dbReference>
<dbReference type="Gene3D" id="3.40.50.410">
    <property type="entry name" value="von Willebrand factor, type A domain"/>
    <property type="match status" value="1"/>
</dbReference>
<dbReference type="KEGG" id="fuv:JR347_08390"/>
<evidence type="ECO:0000259" key="1">
    <source>
        <dbReference type="Pfam" id="PF01882"/>
    </source>
</evidence>
<dbReference type="RefSeq" id="WP_205723602.1">
    <property type="nucleotide sequence ID" value="NZ_CP070608.1"/>
</dbReference>
<protein>
    <submittedName>
        <fullName evidence="2">DUF58 domain-containing protein</fullName>
    </submittedName>
</protein>